<evidence type="ECO:0000256" key="4">
    <source>
        <dbReference type="ARBA" id="ARBA00034521"/>
    </source>
</evidence>
<comment type="catalytic activity">
    <reaction evidence="6">
        <text>arsenic triglutathione + [thioredoxin]-dithiol + S-adenosyl-L-methionine + 2 H2O = methylarsonous acid + [thioredoxin]-disulfide + 3 glutathione + S-adenosyl-L-homocysteine + H(+)</text>
        <dbReference type="Rhea" id="RHEA:69460"/>
        <dbReference type="Rhea" id="RHEA-COMP:10698"/>
        <dbReference type="Rhea" id="RHEA-COMP:10700"/>
        <dbReference type="ChEBI" id="CHEBI:15377"/>
        <dbReference type="ChEBI" id="CHEBI:15378"/>
        <dbReference type="ChEBI" id="CHEBI:17826"/>
        <dbReference type="ChEBI" id="CHEBI:29950"/>
        <dbReference type="ChEBI" id="CHEBI:50058"/>
        <dbReference type="ChEBI" id="CHEBI:57856"/>
        <dbReference type="ChEBI" id="CHEBI:57925"/>
        <dbReference type="ChEBI" id="CHEBI:59789"/>
        <dbReference type="ChEBI" id="CHEBI:183640"/>
        <dbReference type="EC" id="2.1.1.137"/>
    </reaction>
</comment>
<dbReference type="Pfam" id="PF13847">
    <property type="entry name" value="Methyltransf_31"/>
    <property type="match status" value="2"/>
</dbReference>
<feature type="domain" description="Methyltransferase" evidence="9">
    <location>
        <begin position="177"/>
        <end position="258"/>
    </location>
</feature>
<dbReference type="Proteomes" id="UP000008204">
    <property type="component" value="Chromosome"/>
</dbReference>
<evidence type="ECO:0000256" key="7">
    <source>
        <dbReference type="ARBA" id="ARBA00047943"/>
    </source>
</evidence>
<dbReference type="GO" id="GO:0032259">
    <property type="term" value="P:methylation"/>
    <property type="evidence" value="ECO:0007669"/>
    <property type="project" value="UniProtKB-KW"/>
</dbReference>
<dbReference type="InterPro" id="IPR029063">
    <property type="entry name" value="SAM-dependent_MTases_sf"/>
</dbReference>
<evidence type="ECO:0000313" key="11">
    <source>
        <dbReference type="Proteomes" id="UP000008204"/>
    </source>
</evidence>
<evidence type="ECO:0000259" key="9">
    <source>
        <dbReference type="Pfam" id="PF13847"/>
    </source>
</evidence>
<dbReference type="EC" id="2.1.1.137" evidence="4"/>
<feature type="domain" description="Methyltransferase" evidence="9">
    <location>
        <begin position="69"/>
        <end position="169"/>
    </location>
</feature>
<evidence type="ECO:0000313" key="10">
    <source>
        <dbReference type="EMBL" id="ACK68011.1"/>
    </source>
</evidence>
<dbReference type="InterPro" id="IPR025714">
    <property type="entry name" value="Methyltranfer_dom"/>
</dbReference>
<keyword evidence="2" id="KW-0949">S-adenosyl-L-methionine</keyword>
<dbReference type="STRING" id="41431.PCC8801_4075"/>
<evidence type="ECO:0000256" key="2">
    <source>
        <dbReference type="ARBA" id="ARBA00022691"/>
    </source>
</evidence>
<keyword evidence="10" id="KW-0489">Methyltransferase</keyword>
<comment type="catalytic activity">
    <reaction evidence="7">
        <text>arsenic triglutathione + 2 [thioredoxin]-dithiol + 2 S-adenosyl-L-methionine + H2O = dimethylarsinous acid + 2 [thioredoxin]-disulfide + 3 glutathione + 2 S-adenosyl-L-homocysteine + 2 H(+)</text>
        <dbReference type="Rhea" id="RHEA:69464"/>
        <dbReference type="Rhea" id="RHEA-COMP:10698"/>
        <dbReference type="Rhea" id="RHEA-COMP:10700"/>
        <dbReference type="ChEBI" id="CHEBI:15377"/>
        <dbReference type="ChEBI" id="CHEBI:15378"/>
        <dbReference type="ChEBI" id="CHEBI:23808"/>
        <dbReference type="ChEBI" id="CHEBI:29950"/>
        <dbReference type="ChEBI" id="CHEBI:50058"/>
        <dbReference type="ChEBI" id="CHEBI:57856"/>
        <dbReference type="ChEBI" id="CHEBI:57925"/>
        <dbReference type="ChEBI" id="CHEBI:59789"/>
        <dbReference type="ChEBI" id="CHEBI:183640"/>
        <dbReference type="EC" id="2.1.1.137"/>
    </reaction>
</comment>
<dbReference type="SUPFAM" id="SSF53335">
    <property type="entry name" value="S-adenosyl-L-methionine-dependent methyltransferases"/>
    <property type="match status" value="1"/>
</dbReference>
<proteinExistence type="inferred from homology"/>
<dbReference type="Gene3D" id="3.40.50.150">
    <property type="entry name" value="Vaccinia Virus protein VP39"/>
    <property type="match status" value="2"/>
</dbReference>
<dbReference type="AlphaFoldDB" id="B7K5V8"/>
<evidence type="ECO:0000256" key="1">
    <source>
        <dbReference type="ARBA" id="ARBA00022679"/>
    </source>
</evidence>
<dbReference type="InterPro" id="IPR026669">
    <property type="entry name" value="Arsenite_MeTrfase-like"/>
</dbReference>
<protein>
    <recommendedName>
        <fullName evidence="5">Arsenite methyltransferase</fullName>
        <ecNumber evidence="4">2.1.1.137</ecNumber>
    </recommendedName>
</protein>
<evidence type="ECO:0000256" key="5">
    <source>
        <dbReference type="ARBA" id="ARBA00034545"/>
    </source>
</evidence>
<comment type="catalytic activity">
    <reaction evidence="8">
        <text>arsenic triglutathione + 3 [thioredoxin]-dithiol + 3 S-adenosyl-L-methionine = trimethylarsine + 3 [thioredoxin]-disulfide + 3 glutathione + 3 S-adenosyl-L-homocysteine + 3 H(+)</text>
        <dbReference type="Rhea" id="RHEA:69432"/>
        <dbReference type="Rhea" id="RHEA-COMP:10698"/>
        <dbReference type="Rhea" id="RHEA-COMP:10700"/>
        <dbReference type="ChEBI" id="CHEBI:15378"/>
        <dbReference type="ChEBI" id="CHEBI:27130"/>
        <dbReference type="ChEBI" id="CHEBI:29950"/>
        <dbReference type="ChEBI" id="CHEBI:50058"/>
        <dbReference type="ChEBI" id="CHEBI:57856"/>
        <dbReference type="ChEBI" id="CHEBI:57925"/>
        <dbReference type="ChEBI" id="CHEBI:59789"/>
        <dbReference type="ChEBI" id="CHEBI:183640"/>
        <dbReference type="EC" id="2.1.1.137"/>
    </reaction>
</comment>
<name>B7K5V8_RIPO1</name>
<dbReference type="GO" id="GO:0030791">
    <property type="term" value="F:arsenite methyltransferase activity"/>
    <property type="evidence" value="ECO:0007669"/>
    <property type="project" value="UniProtKB-EC"/>
</dbReference>
<dbReference type="eggNOG" id="COG2226">
    <property type="taxonomic scope" value="Bacteria"/>
</dbReference>
<evidence type="ECO:0000256" key="8">
    <source>
        <dbReference type="ARBA" id="ARBA00048428"/>
    </source>
</evidence>
<dbReference type="HOGENOM" id="CLU_052868_2_0_3"/>
<reference evidence="11" key="1">
    <citation type="journal article" date="2011" name="MBio">
        <title>Novel metabolic attributes of the genus Cyanothece, comprising a group of unicellular nitrogen-fixing Cyanobacteria.</title>
        <authorList>
            <person name="Bandyopadhyay A."/>
            <person name="Elvitigala T."/>
            <person name="Welsh E."/>
            <person name="Stockel J."/>
            <person name="Liberton M."/>
            <person name="Min H."/>
            <person name="Sherman L.A."/>
            <person name="Pakrasi H.B."/>
        </authorList>
    </citation>
    <scope>NUCLEOTIDE SEQUENCE [LARGE SCALE GENOMIC DNA]</scope>
    <source>
        <strain evidence="11">PCC 8801</strain>
    </source>
</reference>
<gene>
    <name evidence="10" type="ordered locus">PCC8801_4075</name>
</gene>
<dbReference type="RefSeq" id="WP_012597264.1">
    <property type="nucleotide sequence ID" value="NC_011726.1"/>
</dbReference>
<evidence type="ECO:0000256" key="6">
    <source>
        <dbReference type="ARBA" id="ARBA00047941"/>
    </source>
</evidence>
<dbReference type="PANTHER" id="PTHR43675">
    <property type="entry name" value="ARSENITE METHYLTRANSFERASE"/>
    <property type="match status" value="1"/>
</dbReference>
<comment type="similarity">
    <text evidence="3">Belongs to the methyltransferase superfamily. Arsenite methyltransferase family.</text>
</comment>
<dbReference type="PANTHER" id="PTHR43675:SF8">
    <property type="entry name" value="ARSENITE METHYLTRANSFERASE"/>
    <property type="match status" value="1"/>
</dbReference>
<dbReference type="EMBL" id="CP001287">
    <property type="protein sequence ID" value="ACK68011.1"/>
    <property type="molecule type" value="Genomic_DNA"/>
</dbReference>
<keyword evidence="11" id="KW-1185">Reference proteome</keyword>
<keyword evidence="1 10" id="KW-0808">Transferase</keyword>
<organism evidence="10 11">
    <name type="scientific">Rippkaea orientalis (strain PCC 8801 / RF-1)</name>
    <name type="common">Cyanothece sp. (strain PCC 8801)</name>
    <dbReference type="NCBI Taxonomy" id="41431"/>
    <lineage>
        <taxon>Bacteria</taxon>
        <taxon>Bacillati</taxon>
        <taxon>Cyanobacteriota</taxon>
        <taxon>Cyanophyceae</taxon>
        <taxon>Oscillatoriophycideae</taxon>
        <taxon>Chroococcales</taxon>
        <taxon>Aphanothecaceae</taxon>
        <taxon>Rippkaea</taxon>
        <taxon>Rippkaea orientalis</taxon>
    </lineage>
</organism>
<accession>B7K5V8</accession>
<evidence type="ECO:0000256" key="3">
    <source>
        <dbReference type="ARBA" id="ARBA00034487"/>
    </source>
</evidence>
<sequence>MESTQNLTPSFPTTYDIEQAVLERYQAGAKVSQPSLCCAVEYDEKYLEILPKEIIEKDYGCGDPTRYVNSGEIVLDLGSGTGKNCYIIAQKVGEKGQVIGVDFNDEMLKLARRYQSEIGAKIGYYNTRFVKGKIQDLSLDLEQVQNWLEKNPINSIEQFSQFEQECDRLRQQTPLIRDNTIDVVISNCVLNLVRPQDKEQLFDELYRVLKPGGRVVISDIVCDQDPTPKIMNDPELWSGCIAGAFGEDNFLKMFENAGFYGIEILQREERPWQVIDGIEFRSLTVRAYKSLKKTCSKDQHFIIYKGPWKQVQDDQGQIFYRGEKIAVSQQTYQMLTQSDSPYQPAIIAVSSSSEVQPIQSKTSCC</sequence>
<dbReference type="KEGG" id="cyp:PCC8801_4075"/>
<dbReference type="CDD" id="cd02440">
    <property type="entry name" value="AdoMet_MTases"/>
    <property type="match status" value="1"/>
</dbReference>
<dbReference type="OrthoDB" id="9772751at2"/>